<dbReference type="AlphaFoldDB" id="A0A2S8GRE6"/>
<dbReference type="Proteomes" id="UP000237819">
    <property type="component" value="Unassembled WGS sequence"/>
</dbReference>
<gene>
    <name evidence="2" type="ORF">C5Y93_05595</name>
</gene>
<feature type="compositionally biased region" description="Basic residues" evidence="1">
    <location>
        <begin position="1"/>
        <end position="12"/>
    </location>
</feature>
<dbReference type="EMBL" id="PUHZ01000006">
    <property type="protein sequence ID" value="PQO46972.1"/>
    <property type="molecule type" value="Genomic_DNA"/>
</dbReference>
<protein>
    <submittedName>
        <fullName evidence="2">Uncharacterized protein</fullName>
    </submittedName>
</protein>
<proteinExistence type="predicted"/>
<evidence type="ECO:0000313" key="3">
    <source>
        <dbReference type="Proteomes" id="UP000237819"/>
    </source>
</evidence>
<accession>A0A2S8GRE6</accession>
<feature type="compositionally biased region" description="Basic residues" evidence="1">
    <location>
        <begin position="20"/>
        <end position="32"/>
    </location>
</feature>
<reference evidence="2 3" key="1">
    <citation type="submission" date="2018-02" db="EMBL/GenBank/DDBJ databases">
        <title>Comparative genomes isolates from brazilian mangrove.</title>
        <authorList>
            <person name="Araujo J.E."/>
            <person name="Taketani R.G."/>
            <person name="Silva M.C.P."/>
            <person name="Loureco M.V."/>
            <person name="Andreote F.D."/>
        </authorList>
    </citation>
    <scope>NUCLEOTIDE SEQUENCE [LARGE SCALE GENOMIC DNA]</scope>
    <source>
        <strain evidence="2 3">Nap-Phe MGV</strain>
    </source>
</reference>
<sequence>MANRITNKHKNQHHGERPNKFQKRQSNRRIRKTNSAMRTQTFSRKRKHMATLYFVCGGPSKDIIDDVFGQNCQPVGTATGLFQRCNSDDGMIGFIEVDGYWIFCGDSDEVFRHHESLATALSRTGEALALFGQTTAGYFEIIRYKEGGEVERTLDPYTDADDRTRFKRKRLEMDDLWHAADRLLPERTEDVFDRPVHWIQVGTQRQS</sequence>
<comment type="caution">
    <text evidence="2">The sequence shown here is derived from an EMBL/GenBank/DDBJ whole genome shotgun (WGS) entry which is preliminary data.</text>
</comment>
<name>A0A2S8GRE6_9BACT</name>
<evidence type="ECO:0000313" key="2">
    <source>
        <dbReference type="EMBL" id="PQO46972.1"/>
    </source>
</evidence>
<organism evidence="2 3">
    <name type="scientific">Blastopirellula marina</name>
    <dbReference type="NCBI Taxonomy" id="124"/>
    <lineage>
        <taxon>Bacteria</taxon>
        <taxon>Pseudomonadati</taxon>
        <taxon>Planctomycetota</taxon>
        <taxon>Planctomycetia</taxon>
        <taxon>Pirellulales</taxon>
        <taxon>Pirellulaceae</taxon>
        <taxon>Blastopirellula</taxon>
    </lineage>
</organism>
<evidence type="ECO:0000256" key="1">
    <source>
        <dbReference type="SAM" id="MobiDB-lite"/>
    </source>
</evidence>
<feature type="region of interest" description="Disordered" evidence="1">
    <location>
        <begin position="1"/>
        <end position="37"/>
    </location>
</feature>